<dbReference type="InterPro" id="IPR020846">
    <property type="entry name" value="MFS_dom"/>
</dbReference>
<keyword evidence="5" id="KW-1185">Reference proteome</keyword>
<proteinExistence type="predicted"/>
<feature type="transmembrane region" description="Helical" evidence="2">
    <location>
        <begin position="143"/>
        <end position="165"/>
    </location>
</feature>
<dbReference type="EMBL" id="SUNJ01003163">
    <property type="protein sequence ID" value="TPP65445.1"/>
    <property type="molecule type" value="Genomic_DNA"/>
</dbReference>
<dbReference type="AlphaFoldDB" id="A0A504YY53"/>
<accession>A0A504YY53</accession>
<dbReference type="Proteomes" id="UP000316759">
    <property type="component" value="Unassembled WGS sequence"/>
</dbReference>
<reference evidence="4 5" key="1">
    <citation type="submission" date="2019-04" db="EMBL/GenBank/DDBJ databases">
        <title>Annotation for the trematode Fasciola gigantica.</title>
        <authorList>
            <person name="Choi Y.-J."/>
        </authorList>
    </citation>
    <scope>NUCLEOTIDE SEQUENCE [LARGE SCALE GENOMIC DNA]</scope>
    <source>
        <strain evidence="4">Uganda_cow_1</strain>
    </source>
</reference>
<dbReference type="GO" id="GO:0016020">
    <property type="term" value="C:membrane"/>
    <property type="evidence" value="ECO:0007669"/>
    <property type="project" value="UniProtKB-SubCell"/>
</dbReference>
<gene>
    <name evidence="4" type="ORF">FGIG_08723</name>
</gene>
<feature type="domain" description="Major facilitator superfamily (MFS) profile" evidence="3">
    <location>
        <begin position="1"/>
        <end position="70"/>
    </location>
</feature>
<evidence type="ECO:0000256" key="2">
    <source>
        <dbReference type="SAM" id="Phobius"/>
    </source>
</evidence>
<comment type="subcellular location">
    <subcellularLocation>
        <location evidence="1">Membrane</location>
        <topology evidence="1">Multi-pass membrane protein</topology>
    </subcellularLocation>
</comment>
<dbReference type="OrthoDB" id="6142477at2759"/>
<feature type="transmembrane region" description="Helical" evidence="2">
    <location>
        <begin position="17"/>
        <end position="37"/>
    </location>
</feature>
<name>A0A504YY53_FASGI</name>
<keyword evidence="2" id="KW-1133">Transmembrane helix</keyword>
<keyword evidence="2" id="KW-0812">Transmembrane</keyword>
<sequence>MSLVYVAELFPTEIRSYGFGLVFALSNIGGIICPFVNDLDVNLSHGSPMVIYAAILILVVWSLNLLPDTKGDNICDFLEQQQQRQQEEDEERTRMGRHLAIELTRTANYPMYKTNRMRFIYPATSKQQAKQFGSPDNSDRSRVLCVALLLLVPSCQTFGGISIAISQ</sequence>
<evidence type="ECO:0000313" key="5">
    <source>
        <dbReference type="Proteomes" id="UP000316759"/>
    </source>
</evidence>
<evidence type="ECO:0000259" key="3">
    <source>
        <dbReference type="PROSITE" id="PS50850"/>
    </source>
</evidence>
<dbReference type="STRING" id="46835.A0A504YY53"/>
<comment type="caution">
    <text evidence="4">The sequence shown here is derived from an EMBL/GenBank/DDBJ whole genome shotgun (WGS) entry which is preliminary data.</text>
</comment>
<keyword evidence="2" id="KW-0472">Membrane</keyword>
<protein>
    <recommendedName>
        <fullName evidence="3">Major facilitator superfamily (MFS) profile domain-containing protein</fullName>
    </recommendedName>
</protein>
<organism evidence="4 5">
    <name type="scientific">Fasciola gigantica</name>
    <name type="common">Giant liver fluke</name>
    <dbReference type="NCBI Taxonomy" id="46835"/>
    <lineage>
        <taxon>Eukaryota</taxon>
        <taxon>Metazoa</taxon>
        <taxon>Spiralia</taxon>
        <taxon>Lophotrochozoa</taxon>
        <taxon>Platyhelminthes</taxon>
        <taxon>Trematoda</taxon>
        <taxon>Digenea</taxon>
        <taxon>Plagiorchiida</taxon>
        <taxon>Echinostomata</taxon>
        <taxon>Echinostomatoidea</taxon>
        <taxon>Fasciolidae</taxon>
        <taxon>Fasciola</taxon>
    </lineage>
</organism>
<evidence type="ECO:0000313" key="4">
    <source>
        <dbReference type="EMBL" id="TPP65445.1"/>
    </source>
</evidence>
<dbReference type="PROSITE" id="PS50850">
    <property type="entry name" value="MFS"/>
    <property type="match status" value="1"/>
</dbReference>
<dbReference type="InterPro" id="IPR036259">
    <property type="entry name" value="MFS_trans_sf"/>
</dbReference>
<feature type="transmembrane region" description="Helical" evidence="2">
    <location>
        <begin position="49"/>
        <end position="66"/>
    </location>
</feature>
<dbReference type="SUPFAM" id="SSF103473">
    <property type="entry name" value="MFS general substrate transporter"/>
    <property type="match status" value="1"/>
</dbReference>
<dbReference type="Gene3D" id="1.20.1250.20">
    <property type="entry name" value="MFS general substrate transporter like domains"/>
    <property type="match status" value="1"/>
</dbReference>
<dbReference type="GO" id="GO:0022857">
    <property type="term" value="F:transmembrane transporter activity"/>
    <property type="evidence" value="ECO:0007669"/>
    <property type="project" value="InterPro"/>
</dbReference>
<evidence type="ECO:0000256" key="1">
    <source>
        <dbReference type="ARBA" id="ARBA00004141"/>
    </source>
</evidence>